<reference evidence="1 2" key="1">
    <citation type="submission" date="2020-04" db="EMBL/GenBank/DDBJ databases">
        <authorList>
            <person name="Alioto T."/>
            <person name="Alioto T."/>
            <person name="Gomez Garrido J."/>
        </authorList>
    </citation>
    <scope>NUCLEOTIDE SEQUENCE [LARGE SCALE GENOMIC DNA]</scope>
</reference>
<keyword evidence="2" id="KW-1185">Reference proteome</keyword>
<accession>A0A8S1BV69</accession>
<organism evidence="1 2">
    <name type="scientific">Cloeon dipterum</name>
    <dbReference type="NCBI Taxonomy" id="197152"/>
    <lineage>
        <taxon>Eukaryota</taxon>
        <taxon>Metazoa</taxon>
        <taxon>Ecdysozoa</taxon>
        <taxon>Arthropoda</taxon>
        <taxon>Hexapoda</taxon>
        <taxon>Insecta</taxon>
        <taxon>Pterygota</taxon>
        <taxon>Palaeoptera</taxon>
        <taxon>Ephemeroptera</taxon>
        <taxon>Pisciforma</taxon>
        <taxon>Baetidae</taxon>
        <taxon>Cloeon</taxon>
    </lineage>
</organism>
<dbReference type="Proteomes" id="UP000494165">
    <property type="component" value="Unassembled WGS sequence"/>
</dbReference>
<protein>
    <submittedName>
        <fullName evidence="1">Uncharacterized protein</fullName>
    </submittedName>
</protein>
<comment type="caution">
    <text evidence="1">The sequence shown here is derived from an EMBL/GenBank/DDBJ whole genome shotgun (WGS) entry which is preliminary data.</text>
</comment>
<dbReference type="EMBL" id="CADEPI010000002">
    <property type="protein sequence ID" value="CAB3359719.1"/>
    <property type="molecule type" value="Genomic_DNA"/>
</dbReference>
<proteinExistence type="predicted"/>
<evidence type="ECO:0000313" key="2">
    <source>
        <dbReference type="Proteomes" id="UP000494165"/>
    </source>
</evidence>
<name>A0A8S1BV69_9INSE</name>
<sequence length="187" mass="21733">MGFTIKLKGISEAVKETYMVEINATTMKIYVPSAEPPSPEETRIPDNDDVENIRVYFANEEGRTLEVRFNRFEQSLVRLWKHPYGMLRDDGSANFVSTVTTGDKYSMIVRVPAELMPANVTRVHGVVVDPTQEGGFKYFSYYRLYNYPIAYDWNMMVYQMFKEVDLYALVPESINKVYSTWWDGLTK</sequence>
<gene>
    <name evidence="1" type="ORF">CLODIP_2_CD07868</name>
</gene>
<dbReference type="AlphaFoldDB" id="A0A8S1BV69"/>
<evidence type="ECO:0000313" key="1">
    <source>
        <dbReference type="EMBL" id="CAB3359719.1"/>
    </source>
</evidence>